<dbReference type="AlphaFoldDB" id="A0A077HKY2"/>
<evidence type="ECO:0000313" key="1">
    <source>
        <dbReference type="EMBL" id="AIL97091.1"/>
    </source>
</evidence>
<sequence length="188" mass="20367">MRPNLWIVPGSPALALSPSDAASLRLLQTVRELAGTADGRAIDIVSSRDRRWYTAHTGSFTAWGRPDVTVRGGNYLGELVARFVLGDPVIREARDSIGTPDPNAVTVVVLDGPAGLTPRAPLALVDGAPEYHQQVLDWLDGGQLEVVDKLLLEPALWHELAGLRPHEAELIDHDDTLGVGRYVAQWCV</sequence>
<accession>A0A077HKY2</accession>
<protein>
    <submittedName>
        <fullName evidence="1">Uncharacterized protein</fullName>
    </submittedName>
</protein>
<dbReference type="OrthoDB" id="4774928at2"/>
<dbReference type="STRING" id="401472.CUREI_07125"/>
<dbReference type="KEGG" id="cuv:CUREI_07125"/>
<proteinExistence type="predicted"/>
<evidence type="ECO:0000313" key="2">
    <source>
        <dbReference type="Proteomes" id="UP000028939"/>
    </source>
</evidence>
<keyword evidence="2" id="KW-1185">Reference proteome</keyword>
<organism evidence="1 2">
    <name type="scientific">Corynebacterium ureicelerivorans</name>
    <dbReference type="NCBI Taxonomy" id="401472"/>
    <lineage>
        <taxon>Bacteria</taxon>
        <taxon>Bacillati</taxon>
        <taxon>Actinomycetota</taxon>
        <taxon>Actinomycetes</taxon>
        <taxon>Mycobacteriales</taxon>
        <taxon>Corynebacteriaceae</taxon>
        <taxon>Corynebacterium</taxon>
    </lineage>
</organism>
<dbReference type="HOGENOM" id="CLU_1223081_0_0_11"/>
<dbReference type="Proteomes" id="UP000028939">
    <property type="component" value="Chromosome"/>
</dbReference>
<dbReference type="RefSeq" id="WP_038614170.1">
    <property type="nucleotide sequence ID" value="NZ_CP009215.1"/>
</dbReference>
<dbReference type="EMBL" id="CP009215">
    <property type="protein sequence ID" value="AIL97091.1"/>
    <property type="molecule type" value="Genomic_DNA"/>
</dbReference>
<reference evidence="1 2" key="1">
    <citation type="submission" date="2014-08" db="EMBL/GenBank/DDBJ databases">
        <title>Complete genome sequence of Corynebacterium ureicelerivorans DSM 45051, a lipophilic and urea-splitting isolate from a blood culture of a septicaemia patient.</title>
        <authorList>
            <person name="Tippelt A."/>
            <person name="Albersmeier A."/>
            <person name="Brinkrolf K."/>
            <person name="Ruckert C."/>
            <person name="Tauch A."/>
        </authorList>
    </citation>
    <scope>NUCLEOTIDE SEQUENCE [LARGE SCALE GENOMIC DNA]</scope>
    <source>
        <strain evidence="1 2">IMMIB RIV-2301</strain>
    </source>
</reference>
<gene>
    <name evidence="1" type="ORF">CUREI_07125</name>
</gene>
<name>A0A077HKY2_9CORY</name>